<keyword evidence="2" id="KW-1185">Reference proteome</keyword>
<comment type="caution">
    <text evidence="1">The sequence shown here is derived from an EMBL/GenBank/DDBJ whole genome shotgun (WGS) entry which is preliminary data.</text>
</comment>
<dbReference type="AlphaFoldDB" id="A0A5M6CXP1"/>
<accession>A0A5M6CXP1</accession>
<reference evidence="1 2" key="1">
    <citation type="submission" date="2019-09" db="EMBL/GenBank/DDBJ databases">
        <title>Genome sequence and assembly of Adhaeribacter sp.</title>
        <authorList>
            <person name="Chhetri G."/>
        </authorList>
    </citation>
    <scope>NUCLEOTIDE SEQUENCE [LARGE SCALE GENOMIC DNA]</scope>
    <source>
        <strain evidence="1 2">DK36</strain>
    </source>
</reference>
<dbReference type="RefSeq" id="WP_150092690.1">
    <property type="nucleotide sequence ID" value="NZ_VWSF01000029.1"/>
</dbReference>
<gene>
    <name evidence="1" type="ORF">F0145_23640</name>
</gene>
<evidence type="ECO:0000313" key="2">
    <source>
        <dbReference type="Proteomes" id="UP000323426"/>
    </source>
</evidence>
<sequence>MKSFVYILLSVCILAQASSKSILLLHYRLNKEAIAARYCINKSKPEKNCAGSCQLHKNLKDTKEAPIPFGGSTKETTGTTLFCQALTCISFNLFPAYSAHLSHYLEFKLFAFKAKFLHPPN</sequence>
<evidence type="ECO:0000313" key="1">
    <source>
        <dbReference type="EMBL" id="KAA5539984.1"/>
    </source>
</evidence>
<name>A0A5M6CXP1_9BACT</name>
<protein>
    <submittedName>
        <fullName evidence="1">Uncharacterized protein</fullName>
    </submittedName>
</protein>
<proteinExistence type="predicted"/>
<dbReference type="EMBL" id="VWSF01000029">
    <property type="protein sequence ID" value="KAA5539984.1"/>
    <property type="molecule type" value="Genomic_DNA"/>
</dbReference>
<dbReference type="Proteomes" id="UP000323426">
    <property type="component" value="Unassembled WGS sequence"/>
</dbReference>
<organism evidence="1 2">
    <name type="scientific">Adhaeribacter rhizoryzae</name>
    <dbReference type="NCBI Taxonomy" id="2607907"/>
    <lineage>
        <taxon>Bacteria</taxon>
        <taxon>Pseudomonadati</taxon>
        <taxon>Bacteroidota</taxon>
        <taxon>Cytophagia</taxon>
        <taxon>Cytophagales</taxon>
        <taxon>Hymenobacteraceae</taxon>
        <taxon>Adhaeribacter</taxon>
    </lineage>
</organism>